<sequence>MEKSPKINLDEQKKAVQTNCPKKISTKKWDKRLADFKNYTKEYLKQYKKSLKGNFISFCKYPYLKAKSEALYEELNEAQSQGILTEKQLIQKSKTEIKIGSSPSTQV</sequence>
<dbReference type="OrthoDB" id="1366608at2"/>
<proteinExistence type="predicted"/>
<organism evidence="1 2">
    <name type="scientific">Flavobacterium alvei</name>
    <dbReference type="NCBI Taxonomy" id="2080416"/>
    <lineage>
        <taxon>Bacteria</taxon>
        <taxon>Pseudomonadati</taxon>
        <taxon>Bacteroidota</taxon>
        <taxon>Flavobacteriia</taxon>
        <taxon>Flavobacteriales</taxon>
        <taxon>Flavobacteriaceae</taxon>
        <taxon>Flavobacterium</taxon>
    </lineage>
</organism>
<dbReference type="EMBL" id="PQVG01000001">
    <property type="protein sequence ID" value="POY40962.1"/>
    <property type="molecule type" value="Genomic_DNA"/>
</dbReference>
<accession>A0A2S5AEU3</accession>
<gene>
    <name evidence="1" type="ORF">C3L50_00070</name>
</gene>
<name>A0A2S5AEU3_9FLAO</name>
<protein>
    <submittedName>
        <fullName evidence="1">Uncharacterized protein</fullName>
    </submittedName>
</protein>
<dbReference type="AlphaFoldDB" id="A0A2S5AEU3"/>
<dbReference type="RefSeq" id="WP_103803832.1">
    <property type="nucleotide sequence ID" value="NZ_PQVG01000001.1"/>
</dbReference>
<evidence type="ECO:0000313" key="1">
    <source>
        <dbReference type="EMBL" id="POY40962.1"/>
    </source>
</evidence>
<reference evidence="1 2" key="1">
    <citation type="submission" date="2018-01" db="EMBL/GenBank/DDBJ databases">
        <authorList>
            <person name="Gaut B.S."/>
            <person name="Morton B.R."/>
            <person name="Clegg M.T."/>
            <person name="Duvall M.R."/>
        </authorList>
    </citation>
    <scope>NUCLEOTIDE SEQUENCE [LARGE SCALE GENOMIC DNA]</scope>
    <source>
        <strain evidence="1 2">HR-AY</strain>
    </source>
</reference>
<comment type="caution">
    <text evidence="1">The sequence shown here is derived from an EMBL/GenBank/DDBJ whole genome shotgun (WGS) entry which is preliminary data.</text>
</comment>
<dbReference type="Proteomes" id="UP000237310">
    <property type="component" value="Unassembled WGS sequence"/>
</dbReference>
<keyword evidence="2" id="KW-1185">Reference proteome</keyword>
<evidence type="ECO:0000313" key="2">
    <source>
        <dbReference type="Proteomes" id="UP000237310"/>
    </source>
</evidence>